<evidence type="ECO:0000313" key="15">
    <source>
        <dbReference type="EMBL" id="ARN74844.1"/>
    </source>
</evidence>
<feature type="region of interest" description="Disordered" evidence="11">
    <location>
        <begin position="159"/>
        <end position="180"/>
    </location>
</feature>
<comment type="subcellular location">
    <subcellularLocation>
        <location evidence="1 10">Cell inner membrane</location>
    </subcellularLocation>
</comment>
<keyword evidence="8 12" id="KW-1133">Transmembrane helix</keyword>
<evidence type="ECO:0000256" key="4">
    <source>
        <dbReference type="ARBA" id="ARBA00022475"/>
    </source>
</evidence>
<proteinExistence type="inferred from homology"/>
<evidence type="ECO:0000256" key="9">
    <source>
        <dbReference type="ARBA" id="ARBA00023136"/>
    </source>
</evidence>
<evidence type="ECO:0000256" key="2">
    <source>
        <dbReference type="ARBA" id="ARBA00007246"/>
    </source>
</evidence>
<keyword evidence="3 10" id="KW-0813">Transport</keyword>
<dbReference type="OrthoDB" id="9788973at2"/>
<sequence>MSSVSHHLENQPLAKQQGAALILALVVLVMVTLLATTLKSDFLVTLKRVENQLLGKQAFAYMSGAEGIAREVLQTDLSTGPNKDHRSEGWLFNTIEYPTEWGAIAGTVCDLQGRFNLNSLLGNPVKGARFSPGQEIFIRLLQSLELDAPIDQSQAESITSAVSDWIDPDSDSRPEGGAENGYYADLDVPYKAANRPFHSVSELRWIKGITPELYRALQPYVVALDSGAQLNVNTVDLVVMRAINATGVRQPLSVSEAESLIEQRDGDITAELSQQNTGYDSVDDFKARHTVSPLDSSDLTVKSNYFLLKIDTIFLDREFTLYSVLHRSDSGVIKTIARGQSGFGECVANQNSETEQ</sequence>
<evidence type="ECO:0000256" key="1">
    <source>
        <dbReference type="ARBA" id="ARBA00004533"/>
    </source>
</evidence>
<dbReference type="Gene3D" id="3.30.1300.30">
    <property type="entry name" value="GSPII I/J protein-like"/>
    <property type="match status" value="1"/>
</dbReference>
<dbReference type="RefSeq" id="WP_085759008.1">
    <property type="nucleotide sequence ID" value="NZ_CP019343.1"/>
</dbReference>
<reference evidence="15 16" key="1">
    <citation type="submission" date="2016-11" db="EMBL/GenBank/DDBJ databases">
        <title>Trade-off between light-utilization and light-protection in marine flavobacteria.</title>
        <authorList>
            <person name="Kumagai Y."/>
        </authorList>
    </citation>
    <scope>NUCLEOTIDE SEQUENCE [LARGE SCALE GENOMIC DNA]</scope>
    <source>
        <strain evidence="15 16">NBRC 107125</strain>
    </source>
</reference>
<feature type="transmembrane region" description="Helical" evidence="12">
    <location>
        <begin position="20"/>
        <end position="38"/>
    </location>
</feature>
<keyword evidence="7" id="KW-0653">Protein transport</keyword>
<gene>
    <name evidence="15" type="ORF">BST96_12390</name>
</gene>
<dbReference type="PANTHER" id="PTHR38831:SF1">
    <property type="entry name" value="TYPE II SECRETION SYSTEM PROTEIN K-RELATED"/>
    <property type="match status" value="1"/>
</dbReference>
<comment type="similarity">
    <text evidence="2 10">Belongs to the GSP K family.</text>
</comment>
<organism evidence="15 16">
    <name type="scientific">Oceanicoccus sagamiensis</name>
    <dbReference type="NCBI Taxonomy" id="716816"/>
    <lineage>
        <taxon>Bacteria</taxon>
        <taxon>Pseudomonadati</taxon>
        <taxon>Pseudomonadota</taxon>
        <taxon>Gammaproteobacteria</taxon>
        <taxon>Cellvibrionales</taxon>
        <taxon>Spongiibacteraceae</taxon>
        <taxon>Oceanicoccus</taxon>
    </lineage>
</organism>
<keyword evidence="5 10" id="KW-0997">Cell inner membrane</keyword>
<evidence type="ECO:0000259" key="14">
    <source>
        <dbReference type="Pfam" id="PF21687"/>
    </source>
</evidence>
<evidence type="ECO:0000256" key="7">
    <source>
        <dbReference type="ARBA" id="ARBA00022927"/>
    </source>
</evidence>
<dbReference type="GO" id="GO:0005886">
    <property type="term" value="C:plasma membrane"/>
    <property type="evidence" value="ECO:0007669"/>
    <property type="project" value="UniProtKB-SubCell"/>
</dbReference>
<evidence type="ECO:0000313" key="16">
    <source>
        <dbReference type="Proteomes" id="UP000193450"/>
    </source>
</evidence>
<dbReference type="Proteomes" id="UP000193450">
    <property type="component" value="Chromosome"/>
</dbReference>
<dbReference type="PIRSF" id="PIRSF002786">
    <property type="entry name" value="XcpX"/>
    <property type="match status" value="1"/>
</dbReference>
<dbReference type="InterPro" id="IPR005628">
    <property type="entry name" value="GspK"/>
</dbReference>
<dbReference type="PANTHER" id="PTHR38831">
    <property type="entry name" value="TYPE II SECRETION SYSTEM PROTEIN K"/>
    <property type="match status" value="1"/>
</dbReference>
<dbReference type="STRING" id="716816.BST96_12390"/>
<dbReference type="InterPro" id="IPR049179">
    <property type="entry name" value="T2SSK_SAM-like_2nd"/>
</dbReference>
<keyword evidence="9 10" id="KW-0472">Membrane</keyword>
<keyword evidence="4 10" id="KW-1003">Cell membrane</keyword>
<dbReference type="SUPFAM" id="SSF54523">
    <property type="entry name" value="Pili subunits"/>
    <property type="match status" value="1"/>
</dbReference>
<dbReference type="InterPro" id="IPR038072">
    <property type="entry name" value="GspK_central_sf"/>
</dbReference>
<dbReference type="AlphaFoldDB" id="A0A1X9NCS2"/>
<dbReference type="GO" id="GO:0009306">
    <property type="term" value="P:protein secretion"/>
    <property type="evidence" value="ECO:0007669"/>
    <property type="project" value="InterPro"/>
</dbReference>
<dbReference type="Pfam" id="PF21687">
    <property type="entry name" value="T2SSK_1st"/>
    <property type="match status" value="1"/>
</dbReference>
<feature type="domain" description="T2SS protein K first SAM-like" evidence="14">
    <location>
        <begin position="113"/>
        <end position="225"/>
    </location>
</feature>
<evidence type="ECO:0000256" key="3">
    <source>
        <dbReference type="ARBA" id="ARBA00022448"/>
    </source>
</evidence>
<dbReference type="Pfam" id="PF03934">
    <property type="entry name" value="T2SSK"/>
    <property type="match status" value="1"/>
</dbReference>
<keyword evidence="16" id="KW-1185">Reference proteome</keyword>
<dbReference type="InterPro" id="IPR049031">
    <property type="entry name" value="T2SSK_SAM-like_1st"/>
</dbReference>
<evidence type="ECO:0000256" key="8">
    <source>
        <dbReference type="ARBA" id="ARBA00022989"/>
    </source>
</evidence>
<dbReference type="InterPro" id="IPR045584">
    <property type="entry name" value="Pilin-like"/>
</dbReference>
<evidence type="ECO:0000259" key="13">
    <source>
        <dbReference type="Pfam" id="PF03934"/>
    </source>
</evidence>
<evidence type="ECO:0000256" key="12">
    <source>
        <dbReference type="SAM" id="Phobius"/>
    </source>
</evidence>
<name>A0A1X9NCS2_9GAMM</name>
<dbReference type="EMBL" id="CP019343">
    <property type="protein sequence ID" value="ARN74844.1"/>
    <property type="molecule type" value="Genomic_DNA"/>
</dbReference>
<accession>A0A1X9NCS2</accession>
<dbReference type="SUPFAM" id="SSF158544">
    <property type="entry name" value="GspK insert domain-like"/>
    <property type="match status" value="1"/>
</dbReference>
<dbReference type="KEGG" id="osg:BST96_12390"/>
<dbReference type="NCBIfam" id="NF037980">
    <property type="entry name" value="T2SS_GspK"/>
    <property type="match status" value="1"/>
</dbReference>
<keyword evidence="6 12" id="KW-0812">Transmembrane</keyword>
<evidence type="ECO:0000256" key="11">
    <source>
        <dbReference type="SAM" id="MobiDB-lite"/>
    </source>
</evidence>
<evidence type="ECO:0000256" key="5">
    <source>
        <dbReference type="ARBA" id="ARBA00022519"/>
    </source>
</evidence>
<evidence type="ECO:0000256" key="6">
    <source>
        <dbReference type="ARBA" id="ARBA00022692"/>
    </source>
</evidence>
<dbReference type="Gene3D" id="1.10.40.60">
    <property type="entry name" value="EpsJ-like"/>
    <property type="match status" value="2"/>
</dbReference>
<evidence type="ECO:0000256" key="10">
    <source>
        <dbReference type="PIRNR" id="PIRNR002786"/>
    </source>
</evidence>
<feature type="domain" description="T2SS protein K second SAM-like" evidence="13">
    <location>
        <begin position="230"/>
        <end position="295"/>
    </location>
</feature>
<protein>
    <recommendedName>
        <fullName evidence="10">Type II secretion system protein K</fullName>
    </recommendedName>
</protein>